<sequence>MFKINPIFKKTKYITVKAPEDKDTEEKIPNIPEGMWIKCDKCGKILYKKDLDENLKVCKFCGKHYRMNAWERINLVVDTGTFREFAENIISKNPLNFQGYEEKVKGIQEKTKLNEGVVTGFGKIYGKDIVVASMDSRFMMGSMGSAVGEKIARAIEKATESKLPIIMFTTSGGARMQESMFSLMQMAKTSAAIARHNEAGLLYIPVLTDPTTGGVIASFAMLGDVILSEPGTLIGFAGRRVIEQTIKQKLPDDFQSAEFLLEHGFLDKIVERNNLKKVLYKILDLH</sequence>
<keyword evidence="8 13" id="KW-0862">Zinc</keyword>
<organism evidence="15 16">
    <name type="scientific">Clostridium botulinum C/D str. DC5</name>
    <dbReference type="NCBI Taxonomy" id="1443128"/>
    <lineage>
        <taxon>Bacteria</taxon>
        <taxon>Bacillati</taxon>
        <taxon>Bacillota</taxon>
        <taxon>Clostridia</taxon>
        <taxon>Eubacteriales</taxon>
        <taxon>Clostridiaceae</taxon>
        <taxon>Clostridium</taxon>
    </lineage>
</organism>
<evidence type="ECO:0000256" key="8">
    <source>
        <dbReference type="ARBA" id="ARBA00022833"/>
    </source>
</evidence>
<dbReference type="NCBIfam" id="TIGR00515">
    <property type="entry name" value="accD"/>
    <property type="match status" value="1"/>
</dbReference>
<evidence type="ECO:0000256" key="6">
    <source>
        <dbReference type="ARBA" id="ARBA00022771"/>
    </source>
</evidence>
<dbReference type="GO" id="GO:2001295">
    <property type="term" value="P:malonyl-CoA biosynthetic process"/>
    <property type="evidence" value="ECO:0007669"/>
    <property type="project" value="UniProtKB-UniRule"/>
</dbReference>
<comment type="pathway">
    <text evidence="13">Lipid metabolism; malonyl-CoA biosynthesis; malonyl-CoA from acetyl-CoA: step 1/1.</text>
</comment>
<comment type="subcellular location">
    <subcellularLocation>
        <location evidence="1 13">Cytoplasm</location>
    </subcellularLocation>
</comment>
<evidence type="ECO:0000256" key="7">
    <source>
        <dbReference type="ARBA" id="ARBA00022832"/>
    </source>
</evidence>
<dbReference type="AlphaFoldDB" id="A0A0A0ID18"/>
<evidence type="ECO:0000256" key="13">
    <source>
        <dbReference type="HAMAP-Rule" id="MF_01395"/>
    </source>
</evidence>
<dbReference type="InterPro" id="IPR000438">
    <property type="entry name" value="Acetyl_CoA_COase_Trfase_b_su"/>
</dbReference>
<comment type="catalytic activity">
    <reaction evidence="13">
        <text>N(6)-carboxybiotinyl-L-lysyl-[protein] + acetyl-CoA = N(6)-biotinyl-L-lysyl-[protein] + malonyl-CoA</text>
        <dbReference type="Rhea" id="RHEA:54728"/>
        <dbReference type="Rhea" id="RHEA-COMP:10505"/>
        <dbReference type="Rhea" id="RHEA-COMP:10506"/>
        <dbReference type="ChEBI" id="CHEBI:57288"/>
        <dbReference type="ChEBI" id="CHEBI:57384"/>
        <dbReference type="ChEBI" id="CHEBI:83144"/>
        <dbReference type="ChEBI" id="CHEBI:83145"/>
        <dbReference type="EC" id="2.1.3.15"/>
    </reaction>
</comment>
<keyword evidence="9 13" id="KW-0067">ATP-binding</keyword>
<evidence type="ECO:0000256" key="11">
    <source>
        <dbReference type="ARBA" id="ARBA00023160"/>
    </source>
</evidence>
<comment type="caution">
    <text evidence="15">The sequence shown here is derived from an EMBL/GenBank/DDBJ whole genome shotgun (WGS) entry which is preliminary data.</text>
</comment>
<feature type="binding site" evidence="13">
    <location>
        <position position="42"/>
    </location>
    <ligand>
        <name>Zn(2+)</name>
        <dbReference type="ChEBI" id="CHEBI:29105"/>
    </ligand>
</feature>
<evidence type="ECO:0000256" key="9">
    <source>
        <dbReference type="ARBA" id="ARBA00022840"/>
    </source>
</evidence>
<dbReference type="HAMAP" id="MF_01395">
    <property type="entry name" value="AcetylCoA_CT_beta"/>
    <property type="match status" value="1"/>
</dbReference>
<dbReference type="PROSITE" id="PS50980">
    <property type="entry name" value="COA_CT_NTER"/>
    <property type="match status" value="1"/>
</dbReference>
<evidence type="ECO:0000256" key="1">
    <source>
        <dbReference type="ARBA" id="ARBA00004496"/>
    </source>
</evidence>
<dbReference type="InterPro" id="IPR041010">
    <property type="entry name" value="Znf-ACC"/>
</dbReference>
<keyword evidence="2 13" id="KW-0444">Lipid biosynthesis</keyword>
<evidence type="ECO:0000256" key="12">
    <source>
        <dbReference type="ARBA" id="ARBA00025280"/>
    </source>
</evidence>
<keyword evidence="13" id="KW-0963">Cytoplasm</keyword>
<dbReference type="Pfam" id="PF01039">
    <property type="entry name" value="Carboxyl_trans"/>
    <property type="match status" value="1"/>
</dbReference>
<dbReference type="PRINTS" id="PR01070">
    <property type="entry name" value="ACCCTRFRASEB"/>
</dbReference>
<accession>A0A0A0ID18</accession>
<proteinExistence type="inferred from homology"/>
<dbReference type="EMBL" id="JDRY01000064">
    <property type="protein sequence ID" value="KGM97495.1"/>
    <property type="molecule type" value="Genomic_DNA"/>
</dbReference>
<dbReference type="InterPro" id="IPR029045">
    <property type="entry name" value="ClpP/crotonase-like_dom_sf"/>
</dbReference>
<comment type="subunit">
    <text evidence="13">Acetyl-CoA carboxylase is a heterohexamer composed of biotin carboxyl carrier protein (AccB), biotin carboxylase (AccC) and two subunits each of ACCase subunit alpha (AccA) and ACCase subunit beta (AccD).</text>
</comment>
<feature type="binding site" evidence="13">
    <location>
        <position position="39"/>
    </location>
    <ligand>
        <name>Zn(2+)</name>
        <dbReference type="ChEBI" id="CHEBI:29105"/>
    </ligand>
</feature>
<dbReference type="Gene3D" id="3.90.226.10">
    <property type="entry name" value="2-enoyl-CoA Hydratase, Chain A, domain 1"/>
    <property type="match status" value="1"/>
</dbReference>
<dbReference type="PANTHER" id="PTHR42995:SF5">
    <property type="entry name" value="ACETYL-COENZYME A CARBOXYLASE CARBOXYL TRANSFERASE SUBUNIT BETA, CHLOROPLASTIC"/>
    <property type="match status" value="1"/>
</dbReference>
<feature type="binding site" evidence="13">
    <location>
        <position position="61"/>
    </location>
    <ligand>
        <name>Zn(2+)</name>
        <dbReference type="ChEBI" id="CHEBI:29105"/>
    </ligand>
</feature>
<dbReference type="Pfam" id="PF17848">
    <property type="entry name" value="Zn_ribbon_ACC"/>
    <property type="match status" value="1"/>
</dbReference>
<evidence type="ECO:0000256" key="5">
    <source>
        <dbReference type="ARBA" id="ARBA00022741"/>
    </source>
</evidence>
<keyword evidence="11 13" id="KW-0275">Fatty acid biosynthesis</keyword>
<keyword evidence="3 13" id="KW-0808">Transferase</keyword>
<keyword evidence="10 13" id="KW-0443">Lipid metabolism</keyword>
<feature type="binding site" evidence="13">
    <location>
        <position position="58"/>
    </location>
    <ligand>
        <name>Zn(2+)</name>
        <dbReference type="ChEBI" id="CHEBI:29105"/>
    </ligand>
</feature>
<keyword evidence="5 13" id="KW-0547">Nucleotide-binding</keyword>
<feature type="zinc finger region" description="C4-type" evidence="13">
    <location>
        <begin position="39"/>
        <end position="61"/>
    </location>
</feature>
<evidence type="ECO:0000256" key="4">
    <source>
        <dbReference type="ARBA" id="ARBA00022723"/>
    </source>
</evidence>
<protein>
    <recommendedName>
        <fullName evidence="13">Acetyl-coenzyme A carboxylase carboxyl transferase subunit beta</fullName>
        <shortName evidence="13">ACCase subunit beta</shortName>
        <shortName evidence="13">Acetyl-CoA carboxylase carboxyltransferase subunit beta</shortName>
        <ecNumber evidence="13">2.1.3.15</ecNumber>
    </recommendedName>
</protein>
<dbReference type="SUPFAM" id="SSF52096">
    <property type="entry name" value="ClpP/crotonase"/>
    <property type="match status" value="1"/>
</dbReference>
<dbReference type="GO" id="GO:0009317">
    <property type="term" value="C:acetyl-CoA carboxylase complex"/>
    <property type="evidence" value="ECO:0007669"/>
    <property type="project" value="InterPro"/>
</dbReference>
<gene>
    <name evidence="13" type="primary">accD</name>
    <name evidence="15" type="ORF">Z955_12165</name>
</gene>
<evidence type="ECO:0000256" key="10">
    <source>
        <dbReference type="ARBA" id="ARBA00023098"/>
    </source>
</evidence>
<dbReference type="InterPro" id="IPR034733">
    <property type="entry name" value="AcCoA_carboxyl_beta"/>
</dbReference>
<feature type="domain" description="CoA carboxyltransferase N-terminal" evidence="14">
    <location>
        <begin position="35"/>
        <end position="286"/>
    </location>
</feature>
<dbReference type="GO" id="GO:0005524">
    <property type="term" value="F:ATP binding"/>
    <property type="evidence" value="ECO:0007669"/>
    <property type="project" value="UniProtKB-KW"/>
</dbReference>
<evidence type="ECO:0000313" key="15">
    <source>
        <dbReference type="EMBL" id="KGM97495.1"/>
    </source>
</evidence>
<comment type="cofactor">
    <cofactor evidence="13">
        <name>Zn(2+)</name>
        <dbReference type="ChEBI" id="CHEBI:29105"/>
    </cofactor>
    <text evidence="13">Binds 1 zinc ion per subunit.</text>
</comment>
<dbReference type="UniPathway" id="UPA00655">
    <property type="reaction ID" value="UER00711"/>
</dbReference>
<dbReference type="RefSeq" id="WP_039259829.1">
    <property type="nucleotide sequence ID" value="NZ_JDRY01000064.1"/>
</dbReference>
<evidence type="ECO:0000259" key="14">
    <source>
        <dbReference type="PROSITE" id="PS50980"/>
    </source>
</evidence>
<dbReference type="GO" id="GO:0008270">
    <property type="term" value="F:zinc ion binding"/>
    <property type="evidence" value="ECO:0007669"/>
    <property type="project" value="UniProtKB-UniRule"/>
</dbReference>
<comment type="function">
    <text evidence="12 13">Component of the acetyl coenzyme A carboxylase (ACC) complex. Biotin carboxylase (BC) catalyzes the carboxylation of biotin on its carrier protein (BCCP) and then the CO(2) group is transferred by the transcarboxylase to acetyl-CoA to form malonyl-CoA.</text>
</comment>
<name>A0A0A0ID18_CLOBO</name>
<dbReference type="PANTHER" id="PTHR42995">
    <property type="entry name" value="ACETYL-COENZYME A CARBOXYLASE CARBOXYL TRANSFERASE SUBUNIT BETA, CHLOROPLASTIC"/>
    <property type="match status" value="1"/>
</dbReference>
<dbReference type="GO" id="GO:0016743">
    <property type="term" value="F:carboxyl- or carbamoyltransferase activity"/>
    <property type="evidence" value="ECO:0007669"/>
    <property type="project" value="UniProtKB-UniRule"/>
</dbReference>
<keyword evidence="6 13" id="KW-0863">Zinc-finger</keyword>
<dbReference type="GO" id="GO:0003989">
    <property type="term" value="F:acetyl-CoA carboxylase activity"/>
    <property type="evidence" value="ECO:0007669"/>
    <property type="project" value="InterPro"/>
</dbReference>
<dbReference type="GO" id="GO:0006633">
    <property type="term" value="P:fatty acid biosynthetic process"/>
    <property type="evidence" value="ECO:0007669"/>
    <property type="project" value="UniProtKB-KW"/>
</dbReference>
<dbReference type="InterPro" id="IPR011762">
    <property type="entry name" value="COA_CT_N"/>
</dbReference>
<evidence type="ECO:0000256" key="3">
    <source>
        <dbReference type="ARBA" id="ARBA00022679"/>
    </source>
</evidence>
<dbReference type="Proteomes" id="UP000030014">
    <property type="component" value="Unassembled WGS sequence"/>
</dbReference>
<keyword evidence="4 13" id="KW-0479">Metal-binding</keyword>
<evidence type="ECO:0000313" key="16">
    <source>
        <dbReference type="Proteomes" id="UP000030014"/>
    </source>
</evidence>
<dbReference type="EC" id="2.1.3.15" evidence="13"/>
<comment type="similarity">
    <text evidence="13">Belongs to the AccD/PCCB family.</text>
</comment>
<evidence type="ECO:0000256" key="2">
    <source>
        <dbReference type="ARBA" id="ARBA00022516"/>
    </source>
</evidence>
<keyword evidence="7 13" id="KW-0276">Fatty acid metabolism</keyword>
<reference evidence="15 16" key="1">
    <citation type="submission" date="2014-01" db="EMBL/GenBank/DDBJ databases">
        <title>Plasmidome dynamics in the species complex Clostridium novyi sensu lato converts strains of independent lineages into distinctly different pathogens.</title>
        <authorList>
            <person name="Skarin H."/>
            <person name="Segerman B."/>
        </authorList>
    </citation>
    <scope>NUCLEOTIDE SEQUENCE [LARGE SCALE GENOMIC DNA]</scope>
    <source>
        <strain evidence="15 16">DC5</strain>
    </source>
</reference>